<accession>A0A814UIE1</accession>
<name>A0A814UIE1_9BILA</name>
<evidence type="ECO:0000313" key="4">
    <source>
        <dbReference type="Proteomes" id="UP000663870"/>
    </source>
</evidence>
<dbReference type="AlphaFoldDB" id="A0A814UIE1"/>
<comment type="caution">
    <text evidence="1">The sequence shown here is derived from an EMBL/GenBank/DDBJ whole genome shotgun (WGS) entry which is preliminary data.</text>
</comment>
<evidence type="ECO:0000313" key="1">
    <source>
        <dbReference type="EMBL" id="CAF1174511.1"/>
    </source>
</evidence>
<dbReference type="Proteomes" id="UP000663854">
    <property type="component" value="Unassembled WGS sequence"/>
</dbReference>
<dbReference type="EMBL" id="CAJNOH010001089">
    <property type="protein sequence ID" value="CAF1174511.1"/>
    <property type="molecule type" value="Genomic_DNA"/>
</dbReference>
<protein>
    <submittedName>
        <fullName evidence="1">Uncharacterized protein</fullName>
    </submittedName>
</protein>
<dbReference type="Proteomes" id="UP000663870">
    <property type="component" value="Unassembled WGS sequence"/>
</dbReference>
<gene>
    <name evidence="2" type="ORF">JXQ802_LOCUS40372</name>
    <name evidence="1" type="ORF">PYM288_LOCUS23456</name>
</gene>
<dbReference type="EMBL" id="CAJNOL010002434">
    <property type="protein sequence ID" value="CAF1500088.1"/>
    <property type="molecule type" value="Genomic_DNA"/>
</dbReference>
<evidence type="ECO:0000313" key="3">
    <source>
        <dbReference type="Proteomes" id="UP000663854"/>
    </source>
</evidence>
<reference evidence="1" key="1">
    <citation type="submission" date="2021-02" db="EMBL/GenBank/DDBJ databases">
        <authorList>
            <person name="Nowell W R."/>
        </authorList>
    </citation>
    <scope>NUCLEOTIDE SEQUENCE</scope>
</reference>
<organism evidence="1 3">
    <name type="scientific">Rotaria sordida</name>
    <dbReference type="NCBI Taxonomy" id="392033"/>
    <lineage>
        <taxon>Eukaryota</taxon>
        <taxon>Metazoa</taxon>
        <taxon>Spiralia</taxon>
        <taxon>Gnathifera</taxon>
        <taxon>Rotifera</taxon>
        <taxon>Eurotatoria</taxon>
        <taxon>Bdelloidea</taxon>
        <taxon>Philodinida</taxon>
        <taxon>Philodinidae</taxon>
        <taxon>Rotaria</taxon>
    </lineage>
</organism>
<evidence type="ECO:0000313" key="2">
    <source>
        <dbReference type="EMBL" id="CAF1500088.1"/>
    </source>
</evidence>
<sequence>MVPFEHEFFIRIGSPFPLLEHLYVFNMNSQSQISRKLNFEEENFDIEILYSTDQYQRQEYKFHWEFENQICPNIQETRLNSVKHLLICGKQVANNSVNYFPNVTQLTIEHYFKTSDDLISLKLNLLKLDSSPLDEILIISIETSKTFKNVLNTNTIKNLDIRIECSFKKFK</sequence>
<keyword evidence="4" id="KW-1185">Reference proteome</keyword>
<proteinExistence type="predicted"/>